<dbReference type="Pfam" id="PF26059">
    <property type="entry name" value="DUF8020"/>
    <property type="match status" value="1"/>
</dbReference>
<feature type="transmembrane region" description="Helical" evidence="1">
    <location>
        <begin position="140"/>
        <end position="158"/>
    </location>
</feature>
<keyword evidence="1" id="KW-0472">Membrane</keyword>
<evidence type="ECO:0000259" key="2">
    <source>
        <dbReference type="Pfam" id="PF26059"/>
    </source>
</evidence>
<keyword evidence="1" id="KW-1133">Transmembrane helix</keyword>
<evidence type="ECO:0000313" key="3">
    <source>
        <dbReference type="EMBL" id="RMI34179.1"/>
    </source>
</evidence>
<reference evidence="3 4" key="1">
    <citation type="submission" date="2018-10" db="EMBL/GenBank/DDBJ databases">
        <title>Isolation from cow dung.</title>
        <authorList>
            <person name="Ling L."/>
        </authorList>
    </citation>
    <scope>NUCLEOTIDE SEQUENCE [LARGE SCALE GENOMIC DNA]</scope>
    <source>
        <strain evidence="3 4">NEAU-LL90</strain>
    </source>
</reference>
<feature type="transmembrane region" description="Helical" evidence="1">
    <location>
        <begin position="112"/>
        <end position="134"/>
    </location>
</feature>
<sequence>MANGQAADFTMQNSAGPVAYTTTLAADHHSATVDLSSGHFALASDGTINVLADDGTNVGNIPTNYSTQAGQDFSITPVLSHDNTELTITPSGGPMTSQTALDTQANPLMHDALLIGALVGASVGCLVGIAIGIWFFLVGAVVGCGVGAVIGGTIGLFFPI</sequence>
<gene>
    <name evidence="3" type="ORF">EBN03_07090</name>
</gene>
<evidence type="ECO:0000313" key="4">
    <source>
        <dbReference type="Proteomes" id="UP000279275"/>
    </source>
</evidence>
<protein>
    <recommendedName>
        <fullName evidence="2">DUF8020 domain-containing protein</fullName>
    </recommendedName>
</protein>
<name>A0A3M2L9C6_9NOCA</name>
<accession>A0A3M2L9C6</accession>
<dbReference type="InterPro" id="IPR058333">
    <property type="entry name" value="DUF8020"/>
</dbReference>
<keyword evidence="4" id="KW-1185">Reference proteome</keyword>
<comment type="caution">
    <text evidence="3">The sequence shown here is derived from an EMBL/GenBank/DDBJ whole genome shotgun (WGS) entry which is preliminary data.</text>
</comment>
<feature type="domain" description="DUF8020" evidence="2">
    <location>
        <begin position="17"/>
        <end position="91"/>
    </location>
</feature>
<organism evidence="3 4">
    <name type="scientific">Nocardia stercoris</name>
    <dbReference type="NCBI Taxonomy" id="2483361"/>
    <lineage>
        <taxon>Bacteria</taxon>
        <taxon>Bacillati</taxon>
        <taxon>Actinomycetota</taxon>
        <taxon>Actinomycetes</taxon>
        <taxon>Mycobacteriales</taxon>
        <taxon>Nocardiaceae</taxon>
        <taxon>Nocardia</taxon>
    </lineage>
</organism>
<evidence type="ECO:0000256" key="1">
    <source>
        <dbReference type="SAM" id="Phobius"/>
    </source>
</evidence>
<dbReference type="EMBL" id="RFFH01000002">
    <property type="protein sequence ID" value="RMI34179.1"/>
    <property type="molecule type" value="Genomic_DNA"/>
</dbReference>
<dbReference type="AlphaFoldDB" id="A0A3M2L9C6"/>
<proteinExistence type="predicted"/>
<dbReference type="Proteomes" id="UP000279275">
    <property type="component" value="Unassembled WGS sequence"/>
</dbReference>
<keyword evidence="1" id="KW-0812">Transmembrane</keyword>